<evidence type="ECO:0000313" key="3">
    <source>
        <dbReference type="Proteomes" id="UP001155882"/>
    </source>
</evidence>
<dbReference type="EMBL" id="JAHWLI010000077">
    <property type="protein sequence ID" value="MBW3118415.1"/>
    <property type="molecule type" value="Genomic_DNA"/>
</dbReference>
<proteinExistence type="predicted"/>
<dbReference type="RefSeq" id="WP_004905253.1">
    <property type="nucleotide sequence ID" value="NZ_AP022373.1"/>
</dbReference>
<dbReference type="AlphaFoldDB" id="A0AAE2ZHQ3"/>
<reference evidence="2" key="1">
    <citation type="submission" date="2021-07" db="EMBL/GenBank/DDBJ databases">
        <authorList>
            <person name="Stanton E."/>
        </authorList>
    </citation>
    <scope>NUCLEOTIDE SEQUENCE</scope>
    <source>
        <strain evidence="2">2021EL-01139</strain>
    </source>
</reference>
<evidence type="ECO:0000313" key="2">
    <source>
        <dbReference type="EMBL" id="MBW3118415.1"/>
    </source>
</evidence>
<organism evidence="2 3">
    <name type="scientific">Providencia rettgeri</name>
    <dbReference type="NCBI Taxonomy" id="587"/>
    <lineage>
        <taxon>Bacteria</taxon>
        <taxon>Pseudomonadati</taxon>
        <taxon>Pseudomonadota</taxon>
        <taxon>Gammaproteobacteria</taxon>
        <taxon>Enterobacterales</taxon>
        <taxon>Morganellaceae</taxon>
        <taxon>Providencia</taxon>
    </lineage>
</organism>
<sequence>MSPYGSQAGGGSLSLNASKTEMHSDYQSVDKQTGINAGKASNTTHTAVSEGEIVICDKANQKQDVTDLSRYTDNAHEKLNMIFDKEKEQKRIPI</sequence>
<accession>A0AAE2ZHQ3</accession>
<gene>
    <name evidence="2" type="ORF">KYI77_18385</name>
</gene>
<dbReference type="Proteomes" id="UP001155882">
    <property type="component" value="Unassembled WGS sequence"/>
</dbReference>
<evidence type="ECO:0000256" key="1">
    <source>
        <dbReference type="SAM" id="MobiDB-lite"/>
    </source>
</evidence>
<comment type="caution">
    <text evidence="2">The sequence shown here is derived from an EMBL/GenBank/DDBJ whole genome shotgun (WGS) entry which is preliminary data.</text>
</comment>
<feature type="region of interest" description="Disordered" evidence="1">
    <location>
        <begin position="1"/>
        <end position="51"/>
    </location>
</feature>
<protein>
    <submittedName>
        <fullName evidence="2">Uncharacterized protein</fullName>
    </submittedName>
</protein>
<feature type="compositionally biased region" description="Polar residues" evidence="1">
    <location>
        <begin position="13"/>
        <end position="47"/>
    </location>
</feature>
<name>A0AAE2ZHQ3_PRORE</name>